<organism evidence="1">
    <name type="scientific">bioreactor metagenome</name>
    <dbReference type="NCBI Taxonomy" id="1076179"/>
    <lineage>
        <taxon>unclassified sequences</taxon>
        <taxon>metagenomes</taxon>
        <taxon>ecological metagenomes</taxon>
    </lineage>
</organism>
<reference evidence="1" key="1">
    <citation type="submission" date="2019-08" db="EMBL/GenBank/DDBJ databases">
        <authorList>
            <person name="Kucharzyk K."/>
            <person name="Murdoch R.W."/>
            <person name="Higgins S."/>
            <person name="Loffler F."/>
        </authorList>
    </citation>
    <scope>NUCLEOTIDE SEQUENCE</scope>
</reference>
<dbReference type="EMBL" id="VSSQ01143203">
    <property type="protein sequence ID" value="MPN63579.1"/>
    <property type="molecule type" value="Genomic_DNA"/>
</dbReference>
<accession>A0A645JLH8</accession>
<comment type="caution">
    <text evidence="1">The sequence shown here is derived from an EMBL/GenBank/DDBJ whole genome shotgun (WGS) entry which is preliminary data.</text>
</comment>
<proteinExistence type="predicted"/>
<evidence type="ECO:0000313" key="1">
    <source>
        <dbReference type="EMBL" id="MPN63579.1"/>
    </source>
</evidence>
<dbReference type="AlphaFoldDB" id="A0A645JLH8"/>
<name>A0A645JLH8_9ZZZZ</name>
<protein>
    <submittedName>
        <fullName evidence="1">Uncharacterized protein</fullName>
    </submittedName>
</protein>
<gene>
    <name evidence="1" type="ORF">SDC9_211343</name>
</gene>
<sequence length="125" mass="14505">MRFKEAGQTIERLLSMETGITGMHRGLLTVELIYCELVGENRQDRLEALLDEKQEKFMAHMRKKLPVLRTEYAYELLAGKDEAEAKRFREQFESAAAEYPYLGELAGERERMDYARKIAKIEQGG</sequence>